<protein>
    <submittedName>
        <fullName evidence="1">Uncharacterized protein</fullName>
    </submittedName>
</protein>
<comment type="caution">
    <text evidence="1">The sequence shown here is derived from an EMBL/GenBank/DDBJ whole genome shotgun (WGS) entry which is preliminary data.</text>
</comment>
<proteinExistence type="predicted"/>
<evidence type="ECO:0000313" key="2">
    <source>
        <dbReference type="Proteomes" id="UP000233551"/>
    </source>
</evidence>
<sequence length="90" mass="9616">MTGRVPTSLAGVTHYGDLEANFNQGDPNVRHLTRLLLARTSTMDAPVYVAYRNYASASFNRGCPNGVLPCRAPSMSKYIVGGSRGVLGKA</sequence>
<reference evidence="1 2" key="1">
    <citation type="submission" date="2017-11" db="EMBL/GenBank/DDBJ databases">
        <title>De-novo sequencing of pomegranate (Punica granatum L.) genome.</title>
        <authorList>
            <person name="Akparov Z."/>
            <person name="Amiraslanov A."/>
            <person name="Hajiyeva S."/>
            <person name="Abbasov M."/>
            <person name="Kaur K."/>
            <person name="Hamwieh A."/>
            <person name="Solovyev V."/>
            <person name="Salamov A."/>
            <person name="Braich B."/>
            <person name="Kosarev P."/>
            <person name="Mahmoud A."/>
            <person name="Hajiyev E."/>
            <person name="Babayeva S."/>
            <person name="Izzatullayeva V."/>
            <person name="Mammadov A."/>
            <person name="Mammadov A."/>
            <person name="Sharifova S."/>
            <person name="Ojaghi J."/>
            <person name="Eynullazada K."/>
            <person name="Bayramov B."/>
            <person name="Abdulazimova A."/>
            <person name="Shahmuradov I."/>
        </authorList>
    </citation>
    <scope>NUCLEOTIDE SEQUENCE [LARGE SCALE GENOMIC DNA]</scope>
    <source>
        <strain evidence="2">cv. AG2017</strain>
        <tissue evidence="1">Leaf</tissue>
    </source>
</reference>
<dbReference type="AlphaFoldDB" id="A0A2I0IR47"/>
<evidence type="ECO:0000313" key="1">
    <source>
        <dbReference type="EMBL" id="PKI46471.1"/>
    </source>
</evidence>
<dbReference type="EMBL" id="PGOL01002613">
    <property type="protein sequence ID" value="PKI46471.1"/>
    <property type="molecule type" value="Genomic_DNA"/>
</dbReference>
<accession>A0A2I0IR47</accession>
<organism evidence="1 2">
    <name type="scientific">Punica granatum</name>
    <name type="common">Pomegranate</name>
    <dbReference type="NCBI Taxonomy" id="22663"/>
    <lineage>
        <taxon>Eukaryota</taxon>
        <taxon>Viridiplantae</taxon>
        <taxon>Streptophyta</taxon>
        <taxon>Embryophyta</taxon>
        <taxon>Tracheophyta</taxon>
        <taxon>Spermatophyta</taxon>
        <taxon>Magnoliopsida</taxon>
        <taxon>eudicotyledons</taxon>
        <taxon>Gunneridae</taxon>
        <taxon>Pentapetalae</taxon>
        <taxon>rosids</taxon>
        <taxon>malvids</taxon>
        <taxon>Myrtales</taxon>
        <taxon>Lythraceae</taxon>
        <taxon>Punica</taxon>
    </lineage>
</organism>
<dbReference type="Proteomes" id="UP000233551">
    <property type="component" value="Unassembled WGS sequence"/>
</dbReference>
<name>A0A2I0IR47_PUNGR</name>
<gene>
    <name evidence="1" type="ORF">CRG98_033169</name>
</gene>
<keyword evidence="2" id="KW-1185">Reference proteome</keyword>